<reference evidence="1 2" key="1">
    <citation type="submission" date="2020-04" db="EMBL/GenBank/DDBJ databases">
        <title>Genomic insights into acetone-butanol-ethanol (ABE) fermentation by sequencing solventogenic clostridia strains.</title>
        <authorList>
            <person name="Brown S."/>
        </authorList>
    </citation>
    <scope>NUCLEOTIDE SEQUENCE [LARGE SCALE GENOMIC DNA]</scope>
    <source>
        <strain evidence="1 2">DJ011</strain>
    </source>
</reference>
<sequence length="204" mass="24378">MSKLEMASTLKMINTLQDKEYMFYMTAFNIAPTIEGRKPACILTFSKKNRNLYDMWEKYKEEFLERFDIKAFHIKDTGDTHTVLFYKEAELHNQIFKDENINFLHKFGYREYMKLEECLNLLKERYENFCPHEIGIFLGIPLEDVKAFMGCTKKPCLSCGYWKVYYNEEEALQIFKSYDEAKIKVLEAVRQQIVLNSFNNNIKI</sequence>
<comment type="caution">
    <text evidence="1">The sequence shown here is derived from an EMBL/GenBank/DDBJ whole genome shotgun (WGS) entry which is preliminary data.</text>
</comment>
<dbReference type="Pfam" id="PF12672">
    <property type="entry name" value="DUF3793"/>
    <property type="match status" value="1"/>
</dbReference>
<gene>
    <name evidence="1" type="ORF">HGG79_07995</name>
</gene>
<dbReference type="AlphaFoldDB" id="A0A923E9T0"/>
<accession>A0A923E9T0</accession>
<name>A0A923E9T0_CLOTT</name>
<proteinExistence type="predicted"/>
<protein>
    <submittedName>
        <fullName evidence="1">DUF3793 family protein</fullName>
    </submittedName>
</protein>
<dbReference type="Proteomes" id="UP000563151">
    <property type="component" value="Unassembled WGS sequence"/>
</dbReference>
<dbReference type="EMBL" id="JAAZWO010000007">
    <property type="protein sequence ID" value="MBC2397714.1"/>
    <property type="molecule type" value="Genomic_DNA"/>
</dbReference>
<evidence type="ECO:0000313" key="1">
    <source>
        <dbReference type="EMBL" id="MBC2397714.1"/>
    </source>
</evidence>
<organism evidence="1 2">
    <name type="scientific">Clostridium tetanomorphum</name>
    <dbReference type="NCBI Taxonomy" id="1553"/>
    <lineage>
        <taxon>Bacteria</taxon>
        <taxon>Bacillati</taxon>
        <taxon>Bacillota</taxon>
        <taxon>Clostridia</taxon>
        <taxon>Eubacteriales</taxon>
        <taxon>Clostridiaceae</taxon>
        <taxon>Clostridium</taxon>
    </lineage>
</organism>
<dbReference type="RefSeq" id="WP_051593284.1">
    <property type="nucleotide sequence ID" value="NZ_JAAZWO010000007.1"/>
</dbReference>
<keyword evidence="2" id="KW-1185">Reference proteome</keyword>
<evidence type="ECO:0000313" key="2">
    <source>
        <dbReference type="Proteomes" id="UP000563151"/>
    </source>
</evidence>
<dbReference type="InterPro" id="IPR024523">
    <property type="entry name" value="DUF3793"/>
</dbReference>